<evidence type="ECO:0000256" key="10">
    <source>
        <dbReference type="PROSITE-ProRule" id="PRU00042"/>
    </source>
</evidence>
<evidence type="ECO:0000256" key="6">
    <source>
        <dbReference type="ARBA" id="ARBA00023015"/>
    </source>
</evidence>
<keyword evidence="4 10" id="KW-0863">Zinc-finger</keyword>
<protein>
    <submittedName>
        <fullName evidence="13">DNA-binding transcription factor</fullName>
    </submittedName>
</protein>
<organism evidence="13 14">
    <name type="scientific">Coniosporium apollinis</name>
    <dbReference type="NCBI Taxonomy" id="61459"/>
    <lineage>
        <taxon>Eukaryota</taxon>
        <taxon>Fungi</taxon>
        <taxon>Dikarya</taxon>
        <taxon>Ascomycota</taxon>
        <taxon>Pezizomycotina</taxon>
        <taxon>Dothideomycetes</taxon>
        <taxon>Dothideomycetes incertae sedis</taxon>
        <taxon>Coniosporium</taxon>
    </lineage>
</organism>
<evidence type="ECO:0000256" key="4">
    <source>
        <dbReference type="ARBA" id="ARBA00022771"/>
    </source>
</evidence>
<dbReference type="PANTHER" id="PTHR23235:SF152">
    <property type="entry name" value="SI:DKEY-210J14.3"/>
    <property type="match status" value="1"/>
</dbReference>
<evidence type="ECO:0000256" key="7">
    <source>
        <dbReference type="ARBA" id="ARBA00023125"/>
    </source>
</evidence>
<evidence type="ECO:0000256" key="5">
    <source>
        <dbReference type="ARBA" id="ARBA00022833"/>
    </source>
</evidence>
<evidence type="ECO:0000259" key="12">
    <source>
        <dbReference type="PROSITE" id="PS50157"/>
    </source>
</evidence>
<keyword evidence="8" id="KW-0804">Transcription</keyword>
<evidence type="ECO:0000256" key="8">
    <source>
        <dbReference type="ARBA" id="ARBA00023163"/>
    </source>
</evidence>
<keyword evidence="14" id="KW-1185">Reference proteome</keyword>
<feature type="domain" description="C2H2-type" evidence="12">
    <location>
        <begin position="258"/>
        <end position="285"/>
    </location>
</feature>
<dbReference type="SMART" id="SM00355">
    <property type="entry name" value="ZnF_C2H2"/>
    <property type="match status" value="4"/>
</dbReference>
<dbReference type="InterPro" id="IPR013087">
    <property type="entry name" value="Znf_C2H2_type"/>
</dbReference>
<evidence type="ECO:0000256" key="9">
    <source>
        <dbReference type="ARBA" id="ARBA00023242"/>
    </source>
</evidence>
<keyword evidence="3" id="KW-0479">Metal-binding</keyword>
<dbReference type="Gene3D" id="3.30.160.60">
    <property type="entry name" value="Classic Zinc Finger"/>
    <property type="match status" value="4"/>
</dbReference>
<keyword evidence="9" id="KW-0539">Nucleus</keyword>
<feature type="domain" description="C2H2-type" evidence="12">
    <location>
        <begin position="286"/>
        <end position="316"/>
    </location>
</feature>
<feature type="compositionally biased region" description="Low complexity" evidence="11">
    <location>
        <begin position="402"/>
        <end position="411"/>
    </location>
</feature>
<dbReference type="SUPFAM" id="SSF57667">
    <property type="entry name" value="beta-beta-alpha zinc fingers"/>
    <property type="match status" value="2"/>
</dbReference>
<feature type="domain" description="C2H2-type" evidence="12">
    <location>
        <begin position="228"/>
        <end position="257"/>
    </location>
</feature>
<feature type="domain" description="C2H2-type" evidence="12">
    <location>
        <begin position="198"/>
        <end position="227"/>
    </location>
</feature>
<comment type="subcellular location">
    <subcellularLocation>
        <location evidence="1">Nucleus</location>
    </subcellularLocation>
</comment>
<keyword evidence="7 13" id="KW-0238">DNA-binding</keyword>
<comment type="caution">
    <text evidence="13">The sequence shown here is derived from an EMBL/GenBank/DDBJ whole genome shotgun (WGS) entry which is preliminary data.</text>
</comment>
<name>A0ABQ9NWL4_9PEZI</name>
<feature type="compositionally biased region" description="Polar residues" evidence="11">
    <location>
        <begin position="378"/>
        <end position="391"/>
    </location>
</feature>
<dbReference type="PROSITE" id="PS50157">
    <property type="entry name" value="ZINC_FINGER_C2H2_2"/>
    <property type="match status" value="4"/>
</dbReference>
<dbReference type="EMBL" id="JAPDRL010000033">
    <property type="protein sequence ID" value="KAJ9665003.1"/>
    <property type="molecule type" value="Genomic_DNA"/>
</dbReference>
<comment type="similarity">
    <text evidence="2">Belongs to the krueppel C2H2-type zinc-finger protein family.</text>
</comment>
<accession>A0ABQ9NWL4</accession>
<feature type="region of interest" description="Disordered" evidence="11">
    <location>
        <begin position="375"/>
        <end position="418"/>
    </location>
</feature>
<evidence type="ECO:0000313" key="13">
    <source>
        <dbReference type="EMBL" id="KAJ9665003.1"/>
    </source>
</evidence>
<dbReference type="Proteomes" id="UP001172684">
    <property type="component" value="Unassembled WGS sequence"/>
</dbReference>
<keyword evidence="5" id="KW-0862">Zinc</keyword>
<proteinExistence type="inferred from homology"/>
<reference evidence="13" key="1">
    <citation type="submission" date="2022-10" db="EMBL/GenBank/DDBJ databases">
        <title>Culturing micro-colonial fungi from biological soil crusts in the Mojave desert and describing Neophaeococcomyces mojavensis, and introducing the new genera and species Taxawa tesnikishii.</title>
        <authorList>
            <person name="Kurbessoian T."/>
            <person name="Stajich J.E."/>
        </authorList>
    </citation>
    <scope>NUCLEOTIDE SEQUENCE</scope>
    <source>
        <strain evidence="13">TK_1</strain>
    </source>
</reference>
<evidence type="ECO:0000256" key="11">
    <source>
        <dbReference type="SAM" id="MobiDB-lite"/>
    </source>
</evidence>
<dbReference type="InterPro" id="IPR036236">
    <property type="entry name" value="Znf_C2H2_sf"/>
</dbReference>
<dbReference type="PROSITE" id="PS00028">
    <property type="entry name" value="ZINC_FINGER_C2H2_1"/>
    <property type="match status" value="4"/>
</dbReference>
<dbReference type="PANTHER" id="PTHR23235">
    <property type="entry name" value="KRUEPPEL-LIKE TRANSCRIPTION FACTOR"/>
    <property type="match status" value="1"/>
</dbReference>
<evidence type="ECO:0000256" key="3">
    <source>
        <dbReference type="ARBA" id="ARBA00022723"/>
    </source>
</evidence>
<feature type="region of interest" description="Disordered" evidence="11">
    <location>
        <begin position="169"/>
        <end position="198"/>
    </location>
</feature>
<keyword evidence="6" id="KW-0805">Transcription regulation</keyword>
<gene>
    <name evidence="13" type="primary">AZF1</name>
    <name evidence="13" type="ORF">H2201_004867</name>
</gene>
<dbReference type="Pfam" id="PF00096">
    <property type="entry name" value="zf-C2H2"/>
    <property type="match status" value="4"/>
</dbReference>
<dbReference type="GO" id="GO:0003677">
    <property type="term" value="F:DNA binding"/>
    <property type="evidence" value="ECO:0007669"/>
    <property type="project" value="UniProtKB-KW"/>
</dbReference>
<evidence type="ECO:0000256" key="2">
    <source>
        <dbReference type="ARBA" id="ARBA00006991"/>
    </source>
</evidence>
<evidence type="ECO:0000313" key="14">
    <source>
        <dbReference type="Proteomes" id="UP001172684"/>
    </source>
</evidence>
<sequence length="448" mass="49482">MPNLSMAGMMPTFDAPMRPTMNPPISESYAAPQLDLTMPMFQAPALEVPMSMQAGAYAFNPNAASTYAMQQTLNSMAFPATLTHAATYPGGSDMITDAAQYRRNSIPMLHRSPSVKAEMHSPIQPSLLFNDPNFVDDYKHSSSSDSELGITFSTDVDILMKAIQAKTAPAQARQQQLNKTVKEPQESPRPSGRTKKRYQCSMPDCNKSFYQKTHLEIHTRAHTGVKPFLCKEPSCGQRFSQLGNLKTHERRHTGERPYNCDVCGKTFAQRGNVRAHKIVHQQIKPFTCKLDDCGKQFTQLGNLKSHQNKFHASALRYLTQKFACIQEGDPVTTQDKELWEYFASLYKNSNKGIKGRGKDRRISAVSSSATAPSLYRSVDSNTAPSNHGSATSCNNDSDRSSRSSSISSDSNGQSADHAGFGFEVGTAVGFAPQNPGFEDFVFPERKTF</sequence>
<evidence type="ECO:0000256" key="1">
    <source>
        <dbReference type="ARBA" id="ARBA00004123"/>
    </source>
</evidence>